<reference evidence="1" key="1">
    <citation type="submission" date="2021-02" db="EMBL/GenBank/DDBJ databases">
        <authorList>
            <consortium name="DOE Joint Genome Institute"/>
            <person name="Ahrendt S."/>
            <person name="Looney B.P."/>
            <person name="Miyauchi S."/>
            <person name="Morin E."/>
            <person name="Drula E."/>
            <person name="Courty P.E."/>
            <person name="Chicoki N."/>
            <person name="Fauchery L."/>
            <person name="Kohler A."/>
            <person name="Kuo A."/>
            <person name="Labutti K."/>
            <person name="Pangilinan J."/>
            <person name="Lipzen A."/>
            <person name="Riley R."/>
            <person name="Andreopoulos W."/>
            <person name="He G."/>
            <person name="Johnson J."/>
            <person name="Barry K.W."/>
            <person name="Grigoriev I.V."/>
            <person name="Nagy L."/>
            <person name="Hibbett D."/>
            <person name="Henrissat B."/>
            <person name="Matheny P.B."/>
            <person name="Labbe J."/>
            <person name="Martin F."/>
        </authorList>
    </citation>
    <scope>NUCLEOTIDE SEQUENCE</scope>
    <source>
        <strain evidence="1">FP105234-sp</strain>
    </source>
</reference>
<name>A0ACB8RNT5_9AGAM</name>
<comment type="caution">
    <text evidence="1">The sequence shown here is derived from an EMBL/GenBank/DDBJ whole genome shotgun (WGS) entry which is preliminary data.</text>
</comment>
<reference evidence="1" key="2">
    <citation type="journal article" date="2022" name="New Phytol.">
        <title>Evolutionary transition to the ectomycorrhizal habit in the genomes of a hyperdiverse lineage of mushroom-forming fungi.</title>
        <authorList>
            <person name="Looney B."/>
            <person name="Miyauchi S."/>
            <person name="Morin E."/>
            <person name="Drula E."/>
            <person name="Courty P.E."/>
            <person name="Kohler A."/>
            <person name="Kuo A."/>
            <person name="LaButti K."/>
            <person name="Pangilinan J."/>
            <person name="Lipzen A."/>
            <person name="Riley R."/>
            <person name="Andreopoulos W."/>
            <person name="He G."/>
            <person name="Johnson J."/>
            <person name="Nolan M."/>
            <person name="Tritt A."/>
            <person name="Barry K.W."/>
            <person name="Grigoriev I.V."/>
            <person name="Nagy L.G."/>
            <person name="Hibbett D."/>
            <person name="Henrissat B."/>
            <person name="Matheny P.B."/>
            <person name="Labbe J."/>
            <person name="Martin F.M."/>
        </authorList>
    </citation>
    <scope>NUCLEOTIDE SEQUENCE</scope>
    <source>
        <strain evidence="1">FP105234-sp</strain>
    </source>
</reference>
<proteinExistence type="predicted"/>
<gene>
    <name evidence="1" type="ORF">FA95DRAFT_1589816</name>
</gene>
<evidence type="ECO:0000313" key="1">
    <source>
        <dbReference type="EMBL" id="KAI0045301.1"/>
    </source>
</evidence>
<evidence type="ECO:0000313" key="2">
    <source>
        <dbReference type="Proteomes" id="UP000814033"/>
    </source>
</evidence>
<keyword evidence="2" id="KW-1185">Reference proteome</keyword>
<sequence length="122" mass="13324">MRSSTVSSRASHLSAQPSNGAAMARLFEKKKEFEAVAALERASALFLRRIEGLAEDCDIMAESGIVHGQVLAQWPQMFRVLDMFLAARETSSKGPNREDASSLSGERLVRVPLEDLQSTEGS</sequence>
<protein>
    <submittedName>
        <fullName evidence="1">Uncharacterized protein</fullName>
    </submittedName>
</protein>
<dbReference type="EMBL" id="MU275955">
    <property type="protein sequence ID" value="KAI0045301.1"/>
    <property type="molecule type" value="Genomic_DNA"/>
</dbReference>
<organism evidence="1 2">
    <name type="scientific">Auriscalpium vulgare</name>
    <dbReference type="NCBI Taxonomy" id="40419"/>
    <lineage>
        <taxon>Eukaryota</taxon>
        <taxon>Fungi</taxon>
        <taxon>Dikarya</taxon>
        <taxon>Basidiomycota</taxon>
        <taxon>Agaricomycotina</taxon>
        <taxon>Agaricomycetes</taxon>
        <taxon>Russulales</taxon>
        <taxon>Auriscalpiaceae</taxon>
        <taxon>Auriscalpium</taxon>
    </lineage>
</organism>
<dbReference type="Proteomes" id="UP000814033">
    <property type="component" value="Unassembled WGS sequence"/>
</dbReference>
<accession>A0ACB8RNT5</accession>